<dbReference type="RefSeq" id="XP_006822533.1">
    <property type="nucleotide sequence ID" value="XM_006822470.1"/>
</dbReference>
<dbReference type="SMART" id="SM01311">
    <property type="entry name" value="RPOL_N"/>
    <property type="match status" value="1"/>
</dbReference>
<feature type="domain" description="DNA-directed RNA polymerase N-terminal" evidence="1">
    <location>
        <begin position="92"/>
        <end position="360"/>
    </location>
</feature>
<accession>A0ABM0MR92</accession>
<gene>
    <name evidence="3" type="primary">LOC102801499</name>
</gene>
<dbReference type="Proteomes" id="UP000694865">
    <property type="component" value="Unplaced"/>
</dbReference>
<dbReference type="InterPro" id="IPR029262">
    <property type="entry name" value="RPOL_N"/>
</dbReference>
<dbReference type="PANTHER" id="PTHR10102">
    <property type="entry name" value="DNA-DIRECTED RNA POLYMERASE, MITOCHONDRIAL"/>
    <property type="match status" value="1"/>
</dbReference>
<evidence type="ECO:0000313" key="3">
    <source>
        <dbReference type="RefSeq" id="XP_006822533.1"/>
    </source>
</evidence>
<dbReference type="SUPFAM" id="SSF56672">
    <property type="entry name" value="DNA/RNA polymerases"/>
    <property type="match status" value="1"/>
</dbReference>
<keyword evidence="2" id="KW-1185">Reference proteome</keyword>
<dbReference type="InterPro" id="IPR037159">
    <property type="entry name" value="RNA_POL_N_sf"/>
</dbReference>
<organism evidence="2 3">
    <name type="scientific">Saccoglossus kowalevskii</name>
    <name type="common">Acorn worm</name>
    <dbReference type="NCBI Taxonomy" id="10224"/>
    <lineage>
        <taxon>Eukaryota</taxon>
        <taxon>Metazoa</taxon>
        <taxon>Hemichordata</taxon>
        <taxon>Enteropneusta</taxon>
        <taxon>Harrimaniidae</taxon>
        <taxon>Saccoglossus</taxon>
    </lineage>
</organism>
<evidence type="ECO:0000259" key="1">
    <source>
        <dbReference type="SMART" id="SM01311"/>
    </source>
</evidence>
<dbReference type="InterPro" id="IPR043502">
    <property type="entry name" value="DNA/RNA_pol_sf"/>
</dbReference>
<proteinExistence type="predicted"/>
<dbReference type="PANTHER" id="PTHR10102:SF0">
    <property type="entry name" value="DNA-DIRECTED RNA POLYMERASE, MITOCHONDRIAL"/>
    <property type="match status" value="1"/>
</dbReference>
<reference evidence="3" key="1">
    <citation type="submission" date="2025-08" db="UniProtKB">
        <authorList>
            <consortium name="RefSeq"/>
        </authorList>
    </citation>
    <scope>IDENTIFICATION</scope>
    <source>
        <tissue evidence="3">Testes</tissue>
    </source>
</reference>
<dbReference type="InterPro" id="IPR002092">
    <property type="entry name" value="DNA-dir_Rpol_phage-type"/>
</dbReference>
<dbReference type="Pfam" id="PF14700">
    <property type="entry name" value="RPOL_N"/>
    <property type="match status" value="1"/>
</dbReference>
<dbReference type="Gene3D" id="1.10.1320.10">
    <property type="entry name" value="DNA-directed RNA polymerase, N-terminal domain"/>
    <property type="match status" value="1"/>
</dbReference>
<sequence>MKESKFEIEKLFQHITFSSSQRESIMRAIVAVNPDYKPEGNQLTSICNVPLLENIYRSKESLEEEVEKDASRNNRSGYHCLFDSQQLQKAVRRQINIELGGGMKVKSIESPEILSNDSVKKGRILEEHVEMWRQVLKSSFMSFRTKKTGHKWKMDPFYFVLQPDEYIEVLLNYIPQIASSTEGESLLSASNEIGSRLFKKYDLQHKQKSGLADKISDMYKDYVAATLDDDLMTKYQYREYWQKLDNEGSWGPSLDYEALPWGRGLIILGIKLTELLLKEIKIDVGKITGKKEKKMIPAFYHMYAYRNIKQVGFLKPHPMLVDLIKEVDQSDLWFDSEVLPMLSPPLPWNSIKHGGYLLTS</sequence>
<protein>
    <submittedName>
        <fullName evidence="3">DNA-directed RNA polymerase, mitochondrial-like</fullName>
    </submittedName>
</protein>
<evidence type="ECO:0000313" key="2">
    <source>
        <dbReference type="Proteomes" id="UP000694865"/>
    </source>
</evidence>
<feature type="non-terminal residue" evidence="3">
    <location>
        <position position="360"/>
    </location>
</feature>
<dbReference type="GeneID" id="102801499"/>
<name>A0ABM0MR92_SACKO</name>